<evidence type="ECO:0000313" key="2">
    <source>
        <dbReference type="Proteomes" id="UP000470022"/>
    </source>
</evidence>
<reference evidence="1" key="1">
    <citation type="submission" date="2023-06" db="EMBL/GenBank/DDBJ databases">
        <title>Complete and circular genome of Acidithiobacillus ferrianus DSM 107098.</title>
        <authorList>
            <person name="Norris P.R."/>
            <person name="Falagan C."/>
            <person name="Moya-Beltran A."/>
            <person name="Castro M."/>
            <person name="Quatrini R."/>
            <person name="Johnson D.B."/>
        </authorList>
    </citation>
    <scope>NUCLEOTIDE SEQUENCE</scope>
    <source>
        <strain evidence="1">MG</strain>
    </source>
</reference>
<gene>
    <name evidence="1" type="ORF">GL267_002650</name>
</gene>
<name>A0ACD5H7P8_9PROT</name>
<organism evidence="1 2">
    <name type="scientific">Acidithiobacillus ferrianus</name>
    <dbReference type="NCBI Taxonomy" id="2678518"/>
    <lineage>
        <taxon>Bacteria</taxon>
        <taxon>Pseudomonadati</taxon>
        <taxon>Pseudomonadota</taxon>
        <taxon>Acidithiobacillia</taxon>
        <taxon>Acidithiobacillales</taxon>
        <taxon>Acidithiobacillaceae</taxon>
        <taxon>Acidithiobacillus</taxon>
    </lineage>
</organism>
<dbReference type="Proteomes" id="UP000470022">
    <property type="component" value="Chromosome"/>
</dbReference>
<proteinExistence type="predicted"/>
<protein>
    <submittedName>
        <fullName evidence="1">Thioredoxin fold domain-containing protein</fullName>
    </submittedName>
</protein>
<sequence>MHTSTTQRRRQTLVSHILMWVGGRRWTWSTLWPGLFALVFFLVPVLAVAAPNGTTRDTAPLLQRLDHARWIAQGHGPRMLYILFDPNCPYCHLLYNELQPFIRSAQLTVRYVPVGYLSPSSFGKAAAILEAKNPLAALQKNETGFNVKTHDGAIAEILPDAASTKALQSNMSILEATGQKVVPTMVYTRRDGTVKIIKGAPGRADLPEVLKEIR</sequence>
<dbReference type="EMBL" id="CP127523">
    <property type="protein sequence ID" value="XRI69603.1"/>
    <property type="molecule type" value="Genomic_DNA"/>
</dbReference>
<evidence type="ECO:0000313" key="1">
    <source>
        <dbReference type="EMBL" id="XRI69603.1"/>
    </source>
</evidence>
<accession>A0ACD5H7P8</accession>
<keyword evidence="2" id="KW-1185">Reference proteome</keyword>